<organism evidence="1 2">
    <name type="scientific">Flagellimonas pacifica</name>
    <dbReference type="NCBI Taxonomy" id="1247520"/>
    <lineage>
        <taxon>Bacteria</taxon>
        <taxon>Pseudomonadati</taxon>
        <taxon>Bacteroidota</taxon>
        <taxon>Flavobacteriia</taxon>
        <taxon>Flavobacteriales</taxon>
        <taxon>Flavobacteriaceae</taxon>
        <taxon>Flagellimonas</taxon>
    </lineage>
</organism>
<dbReference type="Proteomes" id="UP000219048">
    <property type="component" value="Unassembled WGS sequence"/>
</dbReference>
<dbReference type="RefSeq" id="WP_133067259.1">
    <property type="nucleotide sequence ID" value="NZ_OBEH01000005.1"/>
</dbReference>
<keyword evidence="2" id="KW-1185">Reference proteome</keyword>
<reference evidence="2" key="1">
    <citation type="submission" date="2017-09" db="EMBL/GenBank/DDBJ databases">
        <authorList>
            <person name="Varghese N."/>
            <person name="Submissions S."/>
        </authorList>
    </citation>
    <scope>NUCLEOTIDE SEQUENCE [LARGE SCALE GENOMIC DNA]</scope>
    <source>
        <strain evidence="2">DSM 25885</strain>
    </source>
</reference>
<evidence type="ECO:0000313" key="1">
    <source>
        <dbReference type="EMBL" id="SNZ01316.1"/>
    </source>
</evidence>
<dbReference type="AlphaFoldDB" id="A0A285MZW0"/>
<proteinExistence type="predicted"/>
<sequence length="113" mass="12814">MDANQNNYINMSLERIATCETTLEKLSATCCLPVRSKKMEDTFDSLNNLGSQLRTANKESISNCIVEIEECGSQIGKLYVSCCTERKEPLYQQLFKQLNEIHTNVHRILGTAH</sequence>
<name>A0A285MZW0_9FLAO</name>
<protein>
    <submittedName>
        <fullName evidence="1">Uncharacterized protein</fullName>
    </submittedName>
</protein>
<accession>A0A285MZW0</accession>
<evidence type="ECO:0000313" key="2">
    <source>
        <dbReference type="Proteomes" id="UP000219048"/>
    </source>
</evidence>
<gene>
    <name evidence="1" type="ORF">SAMN06265377_3154</name>
</gene>
<dbReference type="OrthoDB" id="1493622at2"/>
<dbReference type="EMBL" id="OBEH01000005">
    <property type="protein sequence ID" value="SNZ01316.1"/>
    <property type="molecule type" value="Genomic_DNA"/>
</dbReference>